<dbReference type="Gene3D" id="1.20.1260.10">
    <property type="match status" value="1"/>
</dbReference>
<dbReference type="EMBL" id="FZQB01000005">
    <property type="protein sequence ID" value="SNT73794.1"/>
    <property type="molecule type" value="Genomic_DNA"/>
</dbReference>
<keyword evidence="4" id="KW-0238">DNA-binding</keyword>
<dbReference type="CDD" id="cd01043">
    <property type="entry name" value="DPS"/>
    <property type="match status" value="1"/>
</dbReference>
<dbReference type="SUPFAM" id="SSF47240">
    <property type="entry name" value="Ferritin-like"/>
    <property type="match status" value="1"/>
</dbReference>
<dbReference type="PROSITE" id="PS00818">
    <property type="entry name" value="DPS_1"/>
    <property type="match status" value="1"/>
</dbReference>
<dbReference type="PIRSF" id="PIRSF005900">
    <property type="entry name" value="Dps"/>
    <property type="match status" value="1"/>
</dbReference>
<evidence type="ECO:0000313" key="5">
    <source>
        <dbReference type="Proteomes" id="UP000198307"/>
    </source>
</evidence>
<protein>
    <submittedName>
        <fullName evidence="4">Starvation-inducible DNA-binding protein</fullName>
    </submittedName>
</protein>
<organism evidence="4 5">
    <name type="scientific">Paracoccus seriniphilus</name>
    <dbReference type="NCBI Taxonomy" id="184748"/>
    <lineage>
        <taxon>Bacteria</taxon>
        <taxon>Pseudomonadati</taxon>
        <taxon>Pseudomonadota</taxon>
        <taxon>Alphaproteobacteria</taxon>
        <taxon>Rhodobacterales</taxon>
        <taxon>Paracoccaceae</taxon>
        <taxon>Paracoccus</taxon>
    </lineage>
</organism>
<gene>
    <name evidence="4" type="ORF">SAMN05444959_105240</name>
</gene>
<dbReference type="PANTHER" id="PTHR42932">
    <property type="entry name" value="GENERAL STRESS PROTEIN 20U"/>
    <property type="match status" value="1"/>
</dbReference>
<evidence type="ECO:0000256" key="1">
    <source>
        <dbReference type="ARBA" id="ARBA00009497"/>
    </source>
</evidence>
<name>A0A239PU30_9RHOB</name>
<dbReference type="InterPro" id="IPR002177">
    <property type="entry name" value="DPS_DNA-bd"/>
</dbReference>
<dbReference type="InterPro" id="IPR008331">
    <property type="entry name" value="Ferritin_DPS_dom"/>
</dbReference>
<dbReference type="PRINTS" id="PR01346">
    <property type="entry name" value="HELNAPAPROT"/>
</dbReference>
<dbReference type="GO" id="GO:0003677">
    <property type="term" value="F:DNA binding"/>
    <property type="evidence" value="ECO:0007669"/>
    <property type="project" value="UniProtKB-KW"/>
</dbReference>
<dbReference type="InterPro" id="IPR009078">
    <property type="entry name" value="Ferritin-like_SF"/>
</dbReference>
<sequence length="147" mass="16075">MTNASHKNIDALNAVLSETFRLYVQTHGYHWNVEGPNFRQLHATFEAQYQNLWGALDEIAERIRTQGAYAPGTVAELMALAGPEDAPAQSAGDMVAKLIAGHEALAATLRKAIAACGEVGDEVSVGVLTDRLEWHEKELWMMKAGTR</sequence>
<feature type="domain" description="Ferritin/DPS" evidence="3">
    <location>
        <begin position="9"/>
        <end position="144"/>
    </location>
</feature>
<dbReference type="PANTHER" id="PTHR42932:SF3">
    <property type="entry name" value="DNA PROTECTION DURING STARVATION PROTEIN"/>
    <property type="match status" value="1"/>
</dbReference>
<reference evidence="4 5" key="1">
    <citation type="submission" date="2017-07" db="EMBL/GenBank/DDBJ databases">
        <authorList>
            <person name="Sun Z.S."/>
            <person name="Albrecht U."/>
            <person name="Echele G."/>
            <person name="Lee C.C."/>
        </authorList>
    </citation>
    <scope>NUCLEOTIDE SEQUENCE [LARGE SCALE GENOMIC DNA]</scope>
    <source>
        <strain evidence="4 5">DSM 14827</strain>
    </source>
</reference>
<dbReference type="InterPro" id="IPR023188">
    <property type="entry name" value="DPS_DNA-bd_CS"/>
</dbReference>
<proteinExistence type="inferred from homology"/>
<dbReference type="Proteomes" id="UP000198307">
    <property type="component" value="Unassembled WGS sequence"/>
</dbReference>
<evidence type="ECO:0000256" key="2">
    <source>
        <dbReference type="RuleBase" id="RU003875"/>
    </source>
</evidence>
<evidence type="ECO:0000259" key="3">
    <source>
        <dbReference type="Pfam" id="PF00210"/>
    </source>
</evidence>
<comment type="similarity">
    <text evidence="1 2">Belongs to the Dps family.</text>
</comment>
<dbReference type="GO" id="GO:0008199">
    <property type="term" value="F:ferric iron binding"/>
    <property type="evidence" value="ECO:0007669"/>
    <property type="project" value="InterPro"/>
</dbReference>
<dbReference type="AlphaFoldDB" id="A0A239PU30"/>
<evidence type="ECO:0000313" key="4">
    <source>
        <dbReference type="EMBL" id="SNT73794.1"/>
    </source>
</evidence>
<dbReference type="RefSeq" id="WP_089344158.1">
    <property type="nucleotide sequence ID" value="NZ_CP067132.1"/>
</dbReference>
<accession>A0A239PU30</accession>
<dbReference type="GO" id="GO:0016722">
    <property type="term" value="F:oxidoreductase activity, acting on metal ions"/>
    <property type="evidence" value="ECO:0007669"/>
    <property type="project" value="InterPro"/>
</dbReference>
<dbReference type="Pfam" id="PF00210">
    <property type="entry name" value="Ferritin"/>
    <property type="match status" value="1"/>
</dbReference>
<dbReference type="InterPro" id="IPR012347">
    <property type="entry name" value="Ferritin-like"/>
</dbReference>
<dbReference type="OrthoDB" id="9797687at2"/>
<keyword evidence="5" id="KW-1185">Reference proteome</keyword>